<evidence type="ECO:0000313" key="1">
    <source>
        <dbReference type="EMBL" id="RZC18424.1"/>
    </source>
</evidence>
<organism evidence="1 2">
    <name type="scientific">Asbolus verrucosus</name>
    <name type="common">Desert ironclad beetle</name>
    <dbReference type="NCBI Taxonomy" id="1661398"/>
    <lineage>
        <taxon>Eukaryota</taxon>
        <taxon>Metazoa</taxon>
        <taxon>Ecdysozoa</taxon>
        <taxon>Arthropoda</taxon>
        <taxon>Hexapoda</taxon>
        <taxon>Insecta</taxon>
        <taxon>Pterygota</taxon>
        <taxon>Neoptera</taxon>
        <taxon>Endopterygota</taxon>
        <taxon>Coleoptera</taxon>
        <taxon>Polyphaga</taxon>
        <taxon>Cucujiformia</taxon>
        <taxon>Tenebrionidae</taxon>
        <taxon>Pimeliinae</taxon>
        <taxon>Asbolus</taxon>
    </lineage>
</organism>
<reference evidence="1 2" key="1">
    <citation type="submission" date="2017-03" db="EMBL/GenBank/DDBJ databases">
        <title>Genome of the blue death feigning beetle - Asbolus verrucosus.</title>
        <authorList>
            <person name="Rider S.D."/>
        </authorList>
    </citation>
    <scope>NUCLEOTIDE SEQUENCE [LARGE SCALE GENOMIC DNA]</scope>
    <source>
        <strain evidence="1">Butters</strain>
        <tissue evidence="1">Head and leg muscle</tissue>
    </source>
</reference>
<feature type="non-terminal residue" evidence="1">
    <location>
        <position position="1"/>
    </location>
</feature>
<dbReference type="AlphaFoldDB" id="A0A482VFZ1"/>
<dbReference type="Proteomes" id="UP000292052">
    <property type="component" value="Unassembled WGS sequence"/>
</dbReference>
<comment type="caution">
    <text evidence="1">The sequence shown here is derived from an EMBL/GenBank/DDBJ whole genome shotgun (WGS) entry which is preliminary data.</text>
</comment>
<dbReference type="EMBL" id="QDEB01104123">
    <property type="protein sequence ID" value="RZC18424.1"/>
    <property type="molecule type" value="Genomic_DNA"/>
</dbReference>
<accession>A0A482VFZ1</accession>
<gene>
    <name evidence="1" type="ORF">BDFB_009034</name>
</gene>
<dbReference type="OrthoDB" id="8193942at2759"/>
<keyword evidence="2" id="KW-1185">Reference proteome</keyword>
<name>A0A482VFZ1_ASBVE</name>
<evidence type="ECO:0000313" key="2">
    <source>
        <dbReference type="Proteomes" id="UP000292052"/>
    </source>
</evidence>
<proteinExistence type="predicted"/>
<protein>
    <submittedName>
        <fullName evidence="1">Uncharacterized protein</fullName>
    </submittedName>
</protein>
<sequence length="157" mass="18263">VCRPIVTITGAKNAKLICIRDDNSVIEVDDDGKMNKEIMTDAEIHLTSSQTQTDLRQEDKNRIRSRSAIKISRLPKANRKMLKLLPKEYAINIIQYKLRYGHFHKQNPMYRKSANVQPWVLLGRISDQILDYILQSVTGELEVNEILENLYNAEFQY</sequence>